<dbReference type="HOGENOM" id="CLU_005249_4_1_1"/>
<feature type="region of interest" description="Disordered" evidence="2">
    <location>
        <begin position="870"/>
        <end position="995"/>
    </location>
</feature>
<feature type="region of interest" description="Disordered" evidence="2">
    <location>
        <begin position="305"/>
        <end position="376"/>
    </location>
</feature>
<name>W9C847_SCLBF</name>
<feature type="compositionally biased region" description="Basic residues" evidence="2">
    <location>
        <begin position="314"/>
        <end position="331"/>
    </location>
</feature>
<feature type="compositionally biased region" description="Acidic residues" evidence="2">
    <location>
        <begin position="335"/>
        <end position="368"/>
    </location>
</feature>
<dbReference type="STRING" id="1432307.W9C847"/>
<dbReference type="EMBL" id="AYSA01000581">
    <property type="protein sequence ID" value="ESZ90745.1"/>
    <property type="molecule type" value="Genomic_DNA"/>
</dbReference>
<feature type="compositionally biased region" description="Polar residues" evidence="2">
    <location>
        <begin position="958"/>
        <end position="968"/>
    </location>
</feature>
<dbReference type="Pfam" id="PF24564">
    <property type="entry name" value="DUF7605"/>
    <property type="match status" value="1"/>
</dbReference>
<feature type="domain" description="DUF7605" evidence="3">
    <location>
        <begin position="621"/>
        <end position="798"/>
    </location>
</feature>
<dbReference type="InterPro" id="IPR056024">
    <property type="entry name" value="DUF7605"/>
</dbReference>
<evidence type="ECO:0000259" key="3">
    <source>
        <dbReference type="Pfam" id="PF24564"/>
    </source>
</evidence>
<accession>W9C847</accession>
<evidence type="ECO:0000256" key="2">
    <source>
        <dbReference type="SAM" id="MobiDB-lite"/>
    </source>
</evidence>
<evidence type="ECO:0000256" key="1">
    <source>
        <dbReference type="SAM" id="Coils"/>
    </source>
</evidence>
<evidence type="ECO:0000313" key="4">
    <source>
        <dbReference type="EMBL" id="ESZ90745.1"/>
    </source>
</evidence>
<dbReference type="PANTHER" id="PTHR36681">
    <property type="entry name" value="NUCLEAR GTPASE, GERMINAL CENTER-ASSOCIATED, TANDEM DUPLICATE 3"/>
    <property type="match status" value="1"/>
</dbReference>
<gene>
    <name evidence="4" type="ORF">SBOR_8879</name>
</gene>
<proteinExistence type="predicted"/>
<keyword evidence="1" id="KW-0175">Coiled coil</keyword>
<feature type="compositionally biased region" description="Basic and acidic residues" evidence="2">
    <location>
        <begin position="900"/>
        <end position="909"/>
    </location>
</feature>
<sequence length="995" mass="111228">MSWNPSDDPNKKYRAEIEFIREADWKKDLQISLTDLINDSGKISGDSTNPEADAGVAYAKIKAVYPNMTKEMIEGSSVEEMLAHDEVQRVLGTTKAVEKSNPEFFYRELQRYVDSKEKSTGEKGKKADKEKRTMEFWPLIKVVRIFVKADALSTGAVIVDLPGVHDSNAARAAVAAGYMKQCTGLWVCAPINRAVDDKAAKSLLGESFKRQLKYDGQFSRITFICSKTDDISVLEASDSLGLEEAMAEDNAKIDEIDKKRAELNAKITEMKDSIAVYSDIFTDADETFDVWDDLKRIAEDGKTVYAPKNQDKSPKRKRSSSPKKSRKKAKKSGYEDDEYDFIDDDEDQEGEDVEASADATEAEEEALDMGDPLTTEAIDEKLDELKDTKKKARKEKAAIQVDLKEVRKELREFDEQKREIDTRMRAKCIDGRNKYSKGAIQQDFAAGIKELDNINAEEEDEENFDPENEIRDYDAVAQSLPVFCVSSRAYQQLNGRLQKDAKIPGFRDVEETEIPQLKAHCKRLTEAGRSANCRRFLNSLLQIVLSLSLWANNDGTGINLSDSQKVTEARWLQKNLKDLEDKLDKAVGDCIADMKDALKENLFEKFGEVIPLAVEQAPQMVSKWGASVNKFDRDAGGLYWATYKAICRRDGGPYTNKNGAHDWNSQLTDPIMKHLASNWEKSFSRRLPSVLQGFTKKSNGILQTFHREVEARSRKNGAGIAGLAMLSQQLRTYEATFSILTTEMVEAINSLQREANREFVPVVAQKLASAYDWCAKEVGAGQFKRMKDHMHNHIDQSRHAMFTESCDEVKTRLNKMCQTVEESMNNKIDEVFMLMRRDYLQVLNGAQISGEVMPKCEACYFVKSEAVEEDEAMKDVQSGEVDGDKNDESAEGSATQNNEADVKAGKIAEAENPAVKSEQHADNEIDNNRESEPESEPPQAATDVQSSEMVVDDPATEALSTEVPSTEILSPGTPAAEVSVIKAPTEASAHSSPAS</sequence>
<feature type="compositionally biased region" description="Basic and acidic residues" evidence="2">
    <location>
        <begin position="917"/>
        <end position="932"/>
    </location>
</feature>
<keyword evidence="5" id="KW-1185">Reference proteome</keyword>
<organism evidence="4 5">
    <name type="scientific">Sclerotinia borealis (strain F-4128)</name>
    <dbReference type="NCBI Taxonomy" id="1432307"/>
    <lineage>
        <taxon>Eukaryota</taxon>
        <taxon>Fungi</taxon>
        <taxon>Dikarya</taxon>
        <taxon>Ascomycota</taxon>
        <taxon>Pezizomycotina</taxon>
        <taxon>Leotiomycetes</taxon>
        <taxon>Helotiales</taxon>
        <taxon>Sclerotiniaceae</taxon>
        <taxon>Sclerotinia</taxon>
    </lineage>
</organism>
<dbReference type="AlphaFoldDB" id="W9C847"/>
<comment type="caution">
    <text evidence="4">The sequence shown here is derived from an EMBL/GenBank/DDBJ whole genome shotgun (WGS) entry which is preliminary data.</text>
</comment>
<feature type="coiled-coil region" evidence="1">
    <location>
        <begin position="246"/>
        <end position="273"/>
    </location>
</feature>
<evidence type="ECO:0000313" key="5">
    <source>
        <dbReference type="Proteomes" id="UP000019487"/>
    </source>
</evidence>
<reference evidence="4 5" key="1">
    <citation type="journal article" date="2014" name="Genome Announc.">
        <title>Draft genome sequence of Sclerotinia borealis, a psychrophilic plant pathogenic fungus.</title>
        <authorList>
            <person name="Mardanov A.V."/>
            <person name="Beletsky A.V."/>
            <person name="Kadnikov V.V."/>
            <person name="Ignatov A.N."/>
            <person name="Ravin N.V."/>
        </authorList>
    </citation>
    <scope>NUCLEOTIDE SEQUENCE [LARGE SCALE GENOMIC DNA]</scope>
    <source>
        <strain evidence="5">F-4157</strain>
    </source>
</reference>
<dbReference type="OrthoDB" id="3598281at2759"/>
<dbReference type="Proteomes" id="UP000019487">
    <property type="component" value="Unassembled WGS sequence"/>
</dbReference>
<dbReference type="PANTHER" id="PTHR36681:SF3">
    <property type="entry name" value="NUCLEAR GTPASE, GERMINAL CENTER-ASSOCIATED, TANDEM DUPLICATE 3"/>
    <property type="match status" value="1"/>
</dbReference>
<protein>
    <recommendedName>
        <fullName evidence="3">DUF7605 domain-containing protein</fullName>
    </recommendedName>
</protein>